<dbReference type="InterPro" id="IPR037185">
    <property type="entry name" value="EmrE-like"/>
</dbReference>
<name>A0A285NA51_9HYPH</name>
<dbReference type="PANTHER" id="PTHR32322:SF2">
    <property type="entry name" value="EAMA DOMAIN-CONTAINING PROTEIN"/>
    <property type="match status" value="1"/>
</dbReference>
<reference evidence="8 9" key="1">
    <citation type="submission" date="2017-09" db="EMBL/GenBank/DDBJ databases">
        <authorList>
            <person name="Ehlers B."/>
            <person name="Leendertz F.H."/>
        </authorList>
    </citation>
    <scope>NUCLEOTIDE SEQUENCE [LARGE SCALE GENOMIC DNA]</scope>
    <source>
        <strain evidence="8 9">DSM 18289</strain>
    </source>
</reference>
<feature type="domain" description="EamA" evidence="7">
    <location>
        <begin position="13"/>
        <end position="143"/>
    </location>
</feature>
<dbReference type="RefSeq" id="WP_097151673.1">
    <property type="nucleotide sequence ID" value="NZ_OBEL01000001.1"/>
</dbReference>
<keyword evidence="4 6" id="KW-1133">Transmembrane helix</keyword>
<evidence type="ECO:0000256" key="2">
    <source>
        <dbReference type="ARBA" id="ARBA00007362"/>
    </source>
</evidence>
<accession>A0A285NA51</accession>
<dbReference type="InterPro" id="IPR050638">
    <property type="entry name" value="AA-Vitamin_Transporters"/>
</dbReference>
<evidence type="ECO:0000313" key="9">
    <source>
        <dbReference type="Proteomes" id="UP000219439"/>
    </source>
</evidence>
<evidence type="ECO:0000313" key="8">
    <source>
        <dbReference type="EMBL" id="SNZ06198.1"/>
    </source>
</evidence>
<keyword evidence="5 6" id="KW-0472">Membrane</keyword>
<organism evidence="8 9">
    <name type="scientific">Cohaesibacter gelatinilyticus</name>
    <dbReference type="NCBI Taxonomy" id="372072"/>
    <lineage>
        <taxon>Bacteria</taxon>
        <taxon>Pseudomonadati</taxon>
        <taxon>Pseudomonadota</taxon>
        <taxon>Alphaproteobacteria</taxon>
        <taxon>Hyphomicrobiales</taxon>
        <taxon>Cohaesibacteraceae</taxon>
    </lineage>
</organism>
<feature type="transmembrane region" description="Helical" evidence="6">
    <location>
        <begin position="219"/>
        <end position="237"/>
    </location>
</feature>
<dbReference type="Pfam" id="PF00892">
    <property type="entry name" value="EamA"/>
    <property type="match status" value="2"/>
</dbReference>
<dbReference type="InterPro" id="IPR000620">
    <property type="entry name" value="EamA_dom"/>
</dbReference>
<comment type="similarity">
    <text evidence="2">Belongs to the EamA transporter family.</text>
</comment>
<evidence type="ECO:0000256" key="3">
    <source>
        <dbReference type="ARBA" id="ARBA00022692"/>
    </source>
</evidence>
<dbReference type="AlphaFoldDB" id="A0A285NA51"/>
<dbReference type="Proteomes" id="UP000219439">
    <property type="component" value="Unassembled WGS sequence"/>
</dbReference>
<dbReference type="SUPFAM" id="SSF103481">
    <property type="entry name" value="Multidrug resistance efflux transporter EmrE"/>
    <property type="match status" value="1"/>
</dbReference>
<feature type="transmembrane region" description="Helical" evidence="6">
    <location>
        <begin position="39"/>
        <end position="59"/>
    </location>
</feature>
<dbReference type="GO" id="GO:0016020">
    <property type="term" value="C:membrane"/>
    <property type="evidence" value="ECO:0007669"/>
    <property type="project" value="UniProtKB-SubCell"/>
</dbReference>
<feature type="transmembrane region" description="Helical" evidence="6">
    <location>
        <begin position="185"/>
        <end position="207"/>
    </location>
</feature>
<sequence>MVSFLRIVPASTLIVAIGALVGVSITLSKIATNAGTPALTALFWQLLVATIVLMAMGLASGKRLQLTPQYLFYYLGAGLLGISLPGFVGYTVLGKVSVSIYSVLITLSPIFTFIVSSVVERKILPLHRLLGILVGLTGISMITTTGLDLADTGFLWIGVAILGPLFLALGNVFRSKAYPSSGNPTMMATGALLSQLLLVWPVLFLIGEPSGVEPTSSPAQLAMIGVGLVTAFSYLLTFEVQSRADGVSFAQVGYFATLFGIAFGALIFGEVIAPSLVFSLAILFLGLAISNGHLNPRQLYARLTGEKAC</sequence>
<keyword evidence="3 6" id="KW-0812">Transmembrane</keyword>
<dbReference type="PANTHER" id="PTHR32322">
    <property type="entry name" value="INNER MEMBRANE TRANSPORTER"/>
    <property type="match status" value="1"/>
</dbReference>
<evidence type="ECO:0000256" key="6">
    <source>
        <dbReference type="SAM" id="Phobius"/>
    </source>
</evidence>
<feature type="transmembrane region" description="Helical" evidence="6">
    <location>
        <begin position="99"/>
        <end position="119"/>
    </location>
</feature>
<evidence type="ECO:0000256" key="5">
    <source>
        <dbReference type="ARBA" id="ARBA00023136"/>
    </source>
</evidence>
<evidence type="ECO:0000259" key="7">
    <source>
        <dbReference type="Pfam" id="PF00892"/>
    </source>
</evidence>
<feature type="domain" description="EamA" evidence="7">
    <location>
        <begin position="155"/>
        <end position="290"/>
    </location>
</feature>
<gene>
    <name evidence="8" type="ORF">SAMN06265368_0338</name>
</gene>
<evidence type="ECO:0000256" key="4">
    <source>
        <dbReference type="ARBA" id="ARBA00022989"/>
    </source>
</evidence>
<evidence type="ECO:0000256" key="1">
    <source>
        <dbReference type="ARBA" id="ARBA00004141"/>
    </source>
</evidence>
<feature type="transmembrane region" description="Helical" evidence="6">
    <location>
        <begin position="153"/>
        <end position="173"/>
    </location>
</feature>
<feature type="transmembrane region" description="Helical" evidence="6">
    <location>
        <begin position="275"/>
        <end position="294"/>
    </location>
</feature>
<feature type="transmembrane region" description="Helical" evidence="6">
    <location>
        <begin position="126"/>
        <end position="147"/>
    </location>
</feature>
<comment type="subcellular location">
    <subcellularLocation>
        <location evidence="1">Membrane</location>
        <topology evidence="1">Multi-pass membrane protein</topology>
    </subcellularLocation>
</comment>
<feature type="transmembrane region" description="Helical" evidence="6">
    <location>
        <begin position="7"/>
        <end position="27"/>
    </location>
</feature>
<protein>
    <submittedName>
        <fullName evidence="8">EamA-like transporter family protein</fullName>
    </submittedName>
</protein>
<dbReference type="EMBL" id="OBEL01000001">
    <property type="protein sequence ID" value="SNZ06198.1"/>
    <property type="molecule type" value="Genomic_DNA"/>
</dbReference>
<dbReference type="OrthoDB" id="8688375at2"/>
<feature type="transmembrane region" description="Helical" evidence="6">
    <location>
        <begin position="71"/>
        <end position="93"/>
    </location>
</feature>
<feature type="transmembrane region" description="Helical" evidence="6">
    <location>
        <begin position="249"/>
        <end position="269"/>
    </location>
</feature>
<keyword evidence="9" id="KW-1185">Reference proteome</keyword>
<proteinExistence type="inferred from homology"/>